<dbReference type="GO" id="GO:0071944">
    <property type="term" value="C:cell periphery"/>
    <property type="evidence" value="ECO:0007669"/>
    <property type="project" value="TreeGrafter"/>
</dbReference>
<accession>A0A2Z7D1Y4</accession>
<gene>
    <name evidence="4" type="ORF">F511_21512</name>
</gene>
<keyword evidence="1 3" id="KW-0732">Signal</keyword>
<name>A0A2Z7D1Y4_9LAMI</name>
<organism evidence="4 5">
    <name type="scientific">Dorcoceras hygrometricum</name>
    <dbReference type="NCBI Taxonomy" id="472368"/>
    <lineage>
        <taxon>Eukaryota</taxon>
        <taxon>Viridiplantae</taxon>
        <taxon>Streptophyta</taxon>
        <taxon>Embryophyta</taxon>
        <taxon>Tracheophyta</taxon>
        <taxon>Spermatophyta</taxon>
        <taxon>Magnoliopsida</taxon>
        <taxon>eudicotyledons</taxon>
        <taxon>Gunneridae</taxon>
        <taxon>Pentapetalae</taxon>
        <taxon>asterids</taxon>
        <taxon>lamiids</taxon>
        <taxon>Lamiales</taxon>
        <taxon>Gesneriaceae</taxon>
        <taxon>Didymocarpoideae</taxon>
        <taxon>Trichosporeae</taxon>
        <taxon>Loxocarpinae</taxon>
        <taxon>Dorcoceras</taxon>
    </lineage>
</organism>
<evidence type="ECO:0000313" key="5">
    <source>
        <dbReference type="Proteomes" id="UP000250235"/>
    </source>
</evidence>
<dbReference type="Proteomes" id="UP000250235">
    <property type="component" value="Unassembled WGS sequence"/>
</dbReference>
<feature type="region of interest" description="Disordered" evidence="2">
    <location>
        <begin position="32"/>
        <end position="85"/>
    </location>
</feature>
<dbReference type="Pfam" id="PF01190">
    <property type="entry name" value="Pollen_Ole_e_1"/>
    <property type="match status" value="1"/>
</dbReference>
<evidence type="ECO:0000256" key="3">
    <source>
        <dbReference type="SAM" id="SignalP"/>
    </source>
</evidence>
<evidence type="ECO:0000313" key="4">
    <source>
        <dbReference type="EMBL" id="KZV53255.1"/>
    </source>
</evidence>
<dbReference type="EMBL" id="KQ990520">
    <property type="protein sequence ID" value="KZV53255.1"/>
    <property type="molecule type" value="Genomic_DNA"/>
</dbReference>
<reference evidence="4 5" key="1">
    <citation type="journal article" date="2015" name="Proc. Natl. Acad. Sci. U.S.A.">
        <title>The resurrection genome of Boea hygrometrica: A blueprint for survival of dehydration.</title>
        <authorList>
            <person name="Xiao L."/>
            <person name="Yang G."/>
            <person name="Zhang L."/>
            <person name="Yang X."/>
            <person name="Zhao S."/>
            <person name="Ji Z."/>
            <person name="Zhou Q."/>
            <person name="Hu M."/>
            <person name="Wang Y."/>
            <person name="Chen M."/>
            <person name="Xu Y."/>
            <person name="Jin H."/>
            <person name="Xiao X."/>
            <person name="Hu G."/>
            <person name="Bao F."/>
            <person name="Hu Y."/>
            <person name="Wan P."/>
            <person name="Li L."/>
            <person name="Deng X."/>
            <person name="Kuang T."/>
            <person name="Xiang C."/>
            <person name="Zhu J.K."/>
            <person name="Oliver M.J."/>
            <person name="He Y."/>
        </authorList>
    </citation>
    <scope>NUCLEOTIDE SEQUENCE [LARGE SCALE GENOMIC DNA]</scope>
    <source>
        <strain evidence="5">cv. XS01</strain>
    </source>
</reference>
<dbReference type="PANTHER" id="PTHR33470">
    <property type="entry name" value="OS01G0164075 PROTEIN"/>
    <property type="match status" value="1"/>
</dbReference>
<dbReference type="OrthoDB" id="665669at2759"/>
<dbReference type="AlphaFoldDB" id="A0A2Z7D1Y4"/>
<dbReference type="PANTHER" id="PTHR33470:SF22">
    <property type="entry name" value="POLLEN OLE E 1 ALLERGEN AND EXTENSIN FAMILY PROTEIN"/>
    <property type="match status" value="1"/>
</dbReference>
<proteinExistence type="predicted"/>
<feature type="compositionally biased region" description="Pro residues" evidence="2">
    <location>
        <begin position="52"/>
        <end position="85"/>
    </location>
</feature>
<dbReference type="PRINTS" id="PR01218">
    <property type="entry name" value="PSTLEXTENSIN"/>
</dbReference>
<dbReference type="InterPro" id="IPR003882">
    <property type="entry name" value="Pistil_extensin"/>
</dbReference>
<protein>
    <submittedName>
        <fullName evidence="4">Pistil-specific extensin-like protein</fullName>
    </submittedName>
</protein>
<feature type="compositionally biased region" description="Polar residues" evidence="2">
    <location>
        <begin position="32"/>
        <end position="50"/>
    </location>
</feature>
<feature type="signal peptide" evidence="3">
    <location>
        <begin position="1"/>
        <end position="26"/>
    </location>
</feature>
<sequence>MSSLRNASLRLLQLSVFVLFIATVFSTEEYSSTQSHSLPASAPHTSTDHYNTPPPSTAPAVPPTLPTIKSPPHPPSTPPAKPPSYPPLTPRNFVAVQGVVYCKSCKYVGVDTLTGAAPLSGAVVKLQCNNTKYHLEEQATTDKNGFFFFMPKKVTTSGSHKCKVFLVSSPLSICKVPTNLNNGAAGATLKATKPPVTTGDKKLPYKLFTVGPFAFEPLKKLPCN</sequence>
<feature type="chain" id="PRO_5016343505" evidence="3">
    <location>
        <begin position="27"/>
        <end position="224"/>
    </location>
</feature>
<evidence type="ECO:0000256" key="1">
    <source>
        <dbReference type="ARBA" id="ARBA00022729"/>
    </source>
</evidence>
<evidence type="ECO:0000256" key="2">
    <source>
        <dbReference type="SAM" id="MobiDB-lite"/>
    </source>
</evidence>
<keyword evidence="5" id="KW-1185">Reference proteome</keyword>